<accession>A0A0A9AD98</accession>
<sequence length="28" mass="3423">MSYRTLWTWSPWLHLKLSNAKQTPMSCR</sequence>
<protein>
    <submittedName>
        <fullName evidence="1">Uncharacterized protein</fullName>
    </submittedName>
</protein>
<dbReference type="AlphaFoldDB" id="A0A0A9AD98"/>
<proteinExistence type="predicted"/>
<name>A0A0A9AD98_ARUDO</name>
<reference evidence="1" key="2">
    <citation type="journal article" date="2015" name="Data Brief">
        <title>Shoot transcriptome of the giant reed, Arundo donax.</title>
        <authorList>
            <person name="Barrero R.A."/>
            <person name="Guerrero F.D."/>
            <person name="Moolhuijzen P."/>
            <person name="Goolsby J.A."/>
            <person name="Tidwell J."/>
            <person name="Bellgard S.E."/>
            <person name="Bellgard M.I."/>
        </authorList>
    </citation>
    <scope>NUCLEOTIDE SEQUENCE</scope>
    <source>
        <tissue evidence="1">Shoot tissue taken approximately 20 cm above the soil surface</tissue>
    </source>
</reference>
<reference evidence="1" key="1">
    <citation type="submission" date="2014-09" db="EMBL/GenBank/DDBJ databases">
        <authorList>
            <person name="Magalhaes I.L.F."/>
            <person name="Oliveira U."/>
            <person name="Santos F.R."/>
            <person name="Vidigal T.H.D.A."/>
            <person name="Brescovit A.D."/>
            <person name="Santos A.J."/>
        </authorList>
    </citation>
    <scope>NUCLEOTIDE SEQUENCE</scope>
    <source>
        <tissue evidence="1">Shoot tissue taken approximately 20 cm above the soil surface</tissue>
    </source>
</reference>
<evidence type="ECO:0000313" key="1">
    <source>
        <dbReference type="EMBL" id="JAD45057.1"/>
    </source>
</evidence>
<dbReference type="EMBL" id="GBRH01252838">
    <property type="protein sequence ID" value="JAD45057.1"/>
    <property type="molecule type" value="Transcribed_RNA"/>
</dbReference>
<organism evidence="1">
    <name type="scientific">Arundo donax</name>
    <name type="common">Giant reed</name>
    <name type="synonym">Donax arundinaceus</name>
    <dbReference type="NCBI Taxonomy" id="35708"/>
    <lineage>
        <taxon>Eukaryota</taxon>
        <taxon>Viridiplantae</taxon>
        <taxon>Streptophyta</taxon>
        <taxon>Embryophyta</taxon>
        <taxon>Tracheophyta</taxon>
        <taxon>Spermatophyta</taxon>
        <taxon>Magnoliopsida</taxon>
        <taxon>Liliopsida</taxon>
        <taxon>Poales</taxon>
        <taxon>Poaceae</taxon>
        <taxon>PACMAD clade</taxon>
        <taxon>Arundinoideae</taxon>
        <taxon>Arundineae</taxon>
        <taxon>Arundo</taxon>
    </lineage>
</organism>